<sequence>MGKINDLEEAESFRLTMESLKVEQGDMKRRLNELPSTLDNGHDIEALNNAVYLLEDEEEREMNMLRILILHGKDDWISIDLYEAWKSLFIMKK</sequence>
<accession>A0A2I0KKR1</accession>
<comment type="caution">
    <text evidence="1">The sequence shown here is derived from an EMBL/GenBank/DDBJ whole genome shotgun (WGS) entry which is preliminary data.</text>
</comment>
<gene>
    <name evidence="1" type="ORF">CRG98_010566</name>
</gene>
<reference evidence="1 2" key="1">
    <citation type="submission" date="2017-11" db="EMBL/GenBank/DDBJ databases">
        <title>De-novo sequencing of pomegranate (Punica granatum L.) genome.</title>
        <authorList>
            <person name="Akparov Z."/>
            <person name="Amiraslanov A."/>
            <person name="Hajiyeva S."/>
            <person name="Abbasov M."/>
            <person name="Kaur K."/>
            <person name="Hamwieh A."/>
            <person name="Solovyev V."/>
            <person name="Salamov A."/>
            <person name="Braich B."/>
            <person name="Kosarev P."/>
            <person name="Mahmoud A."/>
            <person name="Hajiyev E."/>
            <person name="Babayeva S."/>
            <person name="Izzatullayeva V."/>
            <person name="Mammadov A."/>
            <person name="Mammadov A."/>
            <person name="Sharifova S."/>
            <person name="Ojaghi J."/>
            <person name="Eynullazada K."/>
            <person name="Bayramov B."/>
            <person name="Abdulazimova A."/>
            <person name="Shahmuradov I."/>
        </authorList>
    </citation>
    <scope>NUCLEOTIDE SEQUENCE [LARGE SCALE GENOMIC DNA]</scope>
    <source>
        <strain evidence="2">cv. AG2017</strain>
        <tissue evidence="1">Leaf</tissue>
    </source>
</reference>
<dbReference type="Proteomes" id="UP000233551">
    <property type="component" value="Unassembled WGS sequence"/>
</dbReference>
<name>A0A2I0KKR1_PUNGR</name>
<evidence type="ECO:0000313" key="2">
    <source>
        <dbReference type="Proteomes" id="UP000233551"/>
    </source>
</evidence>
<organism evidence="1 2">
    <name type="scientific">Punica granatum</name>
    <name type="common">Pomegranate</name>
    <dbReference type="NCBI Taxonomy" id="22663"/>
    <lineage>
        <taxon>Eukaryota</taxon>
        <taxon>Viridiplantae</taxon>
        <taxon>Streptophyta</taxon>
        <taxon>Embryophyta</taxon>
        <taxon>Tracheophyta</taxon>
        <taxon>Spermatophyta</taxon>
        <taxon>Magnoliopsida</taxon>
        <taxon>eudicotyledons</taxon>
        <taxon>Gunneridae</taxon>
        <taxon>Pentapetalae</taxon>
        <taxon>rosids</taxon>
        <taxon>malvids</taxon>
        <taxon>Myrtales</taxon>
        <taxon>Lythraceae</taxon>
        <taxon>Punica</taxon>
    </lineage>
</organism>
<proteinExistence type="predicted"/>
<evidence type="ECO:0000313" key="1">
    <source>
        <dbReference type="EMBL" id="PKI69097.1"/>
    </source>
</evidence>
<dbReference type="EMBL" id="PGOL01000523">
    <property type="protein sequence ID" value="PKI69097.1"/>
    <property type="molecule type" value="Genomic_DNA"/>
</dbReference>
<dbReference type="AlphaFoldDB" id="A0A2I0KKR1"/>
<protein>
    <submittedName>
        <fullName evidence="1">Uncharacterized protein</fullName>
    </submittedName>
</protein>
<keyword evidence="2" id="KW-1185">Reference proteome</keyword>